<dbReference type="Proteomes" id="UP000612362">
    <property type="component" value="Unassembled WGS sequence"/>
</dbReference>
<keyword evidence="1" id="KW-0812">Transmembrane</keyword>
<keyword evidence="1" id="KW-1133">Transmembrane helix</keyword>
<feature type="transmembrane region" description="Helical" evidence="1">
    <location>
        <begin position="7"/>
        <end position="27"/>
    </location>
</feature>
<proteinExistence type="predicted"/>
<feature type="transmembrane region" description="Helical" evidence="1">
    <location>
        <begin position="47"/>
        <end position="64"/>
    </location>
</feature>
<sequence>MNARSVRFLGGLIVMFVALLCSLYYLIPGYEHLLVTHDAKAMHPTHAIAFFAIAIVAFLVALVSRPQTTKRQAQQQ</sequence>
<keyword evidence="1" id="KW-0472">Membrane</keyword>
<evidence type="ECO:0000256" key="1">
    <source>
        <dbReference type="SAM" id="Phobius"/>
    </source>
</evidence>
<dbReference type="EMBL" id="BNJF01000002">
    <property type="protein sequence ID" value="GHO45853.1"/>
    <property type="molecule type" value="Genomic_DNA"/>
</dbReference>
<organism evidence="2 3">
    <name type="scientific">Ktedonospora formicarum</name>
    <dbReference type="NCBI Taxonomy" id="2778364"/>
    <lineage>
        <taxon>Bacteria</taxon>
        <taxon>Bacillati</taxon>
        <taxon>Chloroflexota</taxon>
        <taxon>Ktedonobacteria</taxon>
        <taxon>Ktedonobacterales</taxon>
        <taxon>Ktedonobacteraceae</taxon>
        <taxon>Ktedonospora</taxon>
    </lineage>
</organism>
<dbReference type="RefSeq" id="WP_220195277.1">
    <property type="nucleotide sequence ID" value="NZ_BNJF01000002.1"/>
</dbReference>
<comment type="caution">
    <text evidence="2">The sequence shown here is derived from an EMBL/GenBank/DDBJ whole genome shotgun (WGS) entry which is preliminary data.</text>
</comment>
<gene>
    <name evidence="2" type="ORF">KSX_40160</name>
</gene>
<evidence type="ECO:0000313" key="2">
    <source>
        <dbReference type="EMBL" id="GHO45853.1"/>
    </source>
</evidence>
<accession>A0A8J3MTQ8</accession>
<keyword evidence="3" id="KW-1185">Reference proteome</keyword>
<dbReference type="AlphaFoldDB" id="A0A8J3MTQ8"/>
<protein>
    <submittedName>
        <fullName evidence="2">Uncharacterized protein</fullName>
    </submittedName>
</protein>
<reference evidence="2" key="1">
    <citation type="submission" date="2020-10" db="EMBL/GenBank/DDBJ databases">
        <title>Taxonomic study of unclassified bacteria belonging to the class Ktedonobacteria.</title>
        <authorList>
            <person name="Yabe S."/>
            <person name="Wang C.M."/>
            <person name="Zheng Y."/>
            <person name="Sakai Y."/>
            <person name="Cavaletti L."/>
            <person name="Monciardini P."/>
            <person name="Donadio S."/>
        </authorList>
    </citation>
    <scope>NUCLEOTIDE SEQUENCE</scope>
    <source>
        <strain evidence="2">SOSP1-1</strain>
    </source>
</reference>
<evidence type="ECO:0000313" key="3">
    <source>
        <dbReference type="Proteomes" id="UP000612362"/>
    </source>
</evidence>
<name>A0A8J3MTQ8_9CHLR</name>